<protein>
    <submittedName>
        <fullName evidence="1">Jg11004 protein</fullName>
    </submittedName>
</protein>
<accession>A0A8S4S8S1</accession>
<sequence length="104" mass="11796">MRVELNLPLEELELLRHRGSPKINRYPKADNLVVRTSARTYNFLELYVLALKWSCSAEPPVKSPPDPAGVVFGRCDDSVTGVRVRAREDLALVARQHLMTNHET</sequence>
<gene>
    <name evidence="1" type="primary">jg11004</name>
    <name evidence="1" type="ORF">PAEG_LOCUS23038</name>
</gene>
<evidence type="ECO:0000313" key="1">
    <source>
        <dbReference type="EMBL" id="CAH2256840.1"/>
    </source>
</evidence>
<comment type="caution">
    <text evidence="1">The sequence shown here is derived from an EMBL/GenBank/DDBJ whole genome shotgun (WGS) entry which is preliminary data.</text>
</comment>
<keyword evidence="2" id="KW-1185">Reference proteome</keyword>
<dbReference type="EMBL" id="CAKXAJ010026113">
    <property type="protein sequence ID" value="CAH2256840.1"/>
    <property type="molecule type" value="Genomic_DNA"/>
</dbReference>
<proteinExistence type="predicted"/>
<dbReference type="AlphaFoldDB" id="A0A8S4S8S1"/>
<reference evidence="1" key="1">
    <citation type="submission" date="2022-03" db="EMBL/GenBank/DDBJ databases">
        <authorList>
            <person name="Lindestad O."/>
        </authorList>
    </citation>
    <scope>NUCLEOTIDE SEQUENCE</scope>
</reference>
<evidence type="ECO:0000313" key="2">
    <source>
        <dbReference type="Proteomes" id="UP000838756"/>
    </source>
</evidence>
<organism evidence="1 2">
    <name type="scientific">Pararge aegeria aegeria</name>
    <dbReference type="NCBI Taxonomy" id="348720"/>
    <lineage>
        <taxon>Eukaryota</taxon>
        <taxon>Metazoa</taxon>
        <taxon>Ecdysozoa</taxon>
        <taxon>Arthropoda</taxon>
        <taxon>Hexapoda</taxon>
        <taxon>Insecta</taxon>
        <taxon>Pterygota</taxon>
        <taxon>Neoptera</taxon>
        <taxon>Endopterygota</taxon>
        <taxon>Lepidoptera</taxon>
        <taxon>Glossata</taxon>
        <taxon>Ditrysia</taxon>
        <taxon>Papilionoidea</taxon>
        <taxon>Nymphalidae</taxon>
        <taxon>Satyrinae</taxon>
        <taxon>Satyrini</taxon>
        <taxon>Parargina</taxon>
        <taxon>Pararge</taxon>
    </lineage>
</organism>
<name>A0A8S4S8S1_9NEOP</name>
<dbReference type="Proteomes" id="UP000838756">
    <property type="component" value="Unassembled WGS sequence"/>
</dbReference>